<evidence type="ECO:0000256" key="1">
    <source>
        <dbReference type="ARBA" id="ARBA00022553"/>
    </source>
</evidence>
<dbReference type="EMBL" id="CP043450">
    <property type="protein sequence ID" value="QEM10360.1"/>
    <property type="molecule type" value="Genomic_DNA"/>
</dbReference>
<dbReference type="Proteomes" id="UP000251402">
    <property type="component" value="Chromosome"/>
</dbReference>
<organism evidence="4 5">
    <name type="scientific">Mucilaginibacter rubeus</name>
    <dbReference type="NCBI Taxonomy" id="2027860"/>
    <lineage>
        <taxon>Bacteria</taxon>
        <taxon>Pseudomonadati</taxon>
        <taxon>Bacteroidota</taxon>
        <taxon>Sphingobacteriia</taxon>
        <taxon>Sphingobacteriales</taxon>
        <taxon>Sphingobacteriaceae</taxon>
        <taxon>Mucilaginibacter</taxon>
    </lineage>
</organism>
<dbReference type="PANTHER" id="PTHR44591">
    <property type="entry name" value="STRESS RESPONSE REGULATOR PROTEIN 1"/>
    <property type="match status" value="1"/>
</dbReference>
<name>A0A5C1HYX1_9SPHI</name>
<evidence type="ECO:0000256" key="2">
    <source>
        <dbReference type="PROSITE-ProRule" id="PRU00169"/>
    </source>
</evidence>
<dbReference type="RefSeq" id="WP_112575542.1">
    <property type="nucleotide sequence ID" value="NZ_CP043450.1"/>
</dbReference>
<evidence type="ECO:0000313" key="5">
    <source>
        <dbReference type="Proteomes" id="UP000251402"/>
    </source>
</evidence>
<dbReference type="InterPro" id="IPR011006">
    <property type="entry name" value="CheY-like_superfamily"/>
</dbReference>
<dbReference type="PROSITE" id="PS50110">
    <property type="entry name" value="RESPONSE_REGULATORY"/>
    <property type="match status" value="1"/>
</dbReference>
<dbReference type="PANTHER" id="PTHR44591:SF3">
    <property type="entry name" value="RESPONSE REGULATORY DOMAIN-CONTAINING PROTEIN"/>
    <property type="match status" value="1"/>
</dbReference>
<dbReference type="Pfam" id="PF00072">
    <property type="entry name" value="Response_reg"/>
    <property type="match status" value="1"/>
</dbReference>
<evidence type="ECO:0000259" key="3">
    <source>
        <dbReference type="PROSITE" id="PS50110"/>
    </source>
</evidence>
<feature type="modified residue" description="4-aspartylphosphate" evidence="2">
    <location>
        <position position="52"/>
    </location>
</feature>
<proteinExistence type="predicted"/>
<dbReference type="OrthoDB" id="710898at2"/>
<dbReference type="Gene3D" id="3.40.50.2300">
    <property type="match status" value="1"/>
</dbReference>
<gene>
    <name evidence="4" type="ORF">DEO27_010100</name>
</gene>
<dbReference type="GO" id="GO:0000160">
    <property type="term" value="P:phosphorelay signal transduction system"/>
    <property type="evidence" value="ECO:0007669"/>
    <property type="project" value="InterPro"/>
</dbReference>
<reference evidence="4" key="1">
    <citation type="submission" date="2019-08" db="EMBL/GenBank/DDBJ databases">
        <title>Comparative genome analysis confer to the adaptation heavy metal polluted environment.</title>
        <authorList>
            <person name="Li Y."/>
        </authorList>
    </citation>
    <scope>NUCLEOTIDE SEQUENCE [LARGE SCALE GENOMIC DNA]</scope>
    <source>
        <strain evidence="4">P1</strain>
    </source>
</reference>
<dbReference type="AlphaFoldDB" id="A0A5C1HYX1"/>
<sequence>MGKHIVLIEDEADILDSTTLLLEHAGFRVSGFKAFTTLEEIVALQPDCFLLDENLPGISGHIMCILFKSKPPTKDIPVVLISANPAIKQMAAIGEADAYVGKPFEIRELIDVLTRVMV</sequence>
<dbReference type="InterPro" id="IPR050595">
    <property type="entry name" value="Bact_response_regulator"/>
</dbReference>
<accession>A0A5C1HYX1</accession>
<protein>
    <submittedName>
        <fullName evidence="4">Response regulator transcription factor</fullName>
    </submittedName>
</protein>
<dbReference type="InterPro" id="IPR001789">
    <property type="entry name" value="Sig_transdc_resp-reg_receiver"/>
</dbReference>
<keyword evidence="5" id="KW-1185">Reference proteome</keyword>
<dbReference type="SUPFAM" id="SSF52172">
    <property type="entry name" value="CheY-like"/>
    <property type="match status" value="1"/>
</dbReference>
<dbReference type="SMART" id="SM00448">
    <property type="entry name" value="REC"/>
    <property type="match status" value="1"/>
</dbReference>
<keyword evidence="1 2" id="KW-0597">Phosphoprotein</keyword>
<evidence type="ECO:0000313" key="4">
    <source>
        <dbReference type="EMBL" id="QEM10360.1"/>
    </source>
</evidence>
<feature type="domain" description="Response regulatory" evidence="3">
    <location>
        <begin position="4"/>
        <end position="117"/>
    </location>
</feature>
<dbReference type="KEGG" id="mrub:DEO27_010100"/>